<proteinExistence type="predicted"/>
<dbReference type="PANTHER" id="PTHR34220:SF7">
    <property type="entry name" value="SENSOR HISTIDINE KINASE YPDA"/>
    <property type="match status" value="1"/>
</dbReference>
<feature type="transmembrane region" description="Helical" evidence="1">
    <location>
        <begin position="130"/>
        <end position="151"/>
    </location>
</feature>
<feature type="transmembrane region" description="Helical" evidence="1">
    <location>
        <begin position="50"/>
        <end position="71"/>
    </location>
</feature>
<feature type="transmembrane region" description="Helical" evidence="1">
    <location>
        <begin position="12"/>
        <end position="30"/>
    </location>
</feature>
<protein>
    <recommendedName>
        <fullName evidence="2">Signal transduction histidine kinase internal region domain-containing protein</fullName>
    </recommendedName>
</protein>
<keyword evidence="1" id="KW-1133">Transmembrane helix</keyword>
<accession>F8X476</accession>
<dbReference type="PANTHER" id="PTHR34220">
    <property type="entry name" value="SENSOR HISTIDINE KINASE YPDA"/>
    <property type="match status" value="1"/>
</dbReference>
<evidence type="ECO:0000256" key="1">
    <source>
        <dbReference type="SAM" id="Phobius"/>
    </source>
</evidence>
<gene>
    <name evidence="3" type="ORF">HMPREF9456_03035</name>
</gene>
<keyword evidence="4" id="KW-1185">Reference proteome</keyword>
<reference evidence="3 4" key="1">
    <citation type="submission" date="2011-04" db="EMBL/GenBank/DDBJ databases">
        <title>The Genome Sequence of Dysgonomonas mossii DSM 22836.</title>
        <authorList>
            <consortium name="The Broad Institute Genome Sequencing Platform"/>
            <person name="Earl A."/>
            <person name="Ward D."/>
            <person name="Feldgarden M."/>
            <person name="Gevers D."/>
            <person name="Pudlo N."/>
            <person name="Martens E."/>
            <person name="Allen-Vercoe E."/>
            <person name="Young S.K."/>
            <person name="Zeng Q."/>
            <person name="Gargeya S."/>
            <person name="Fitzgerald M."/>
            <person name="Haas B."/>
            <person name="Abouelleil A."/>
            <person name="Alvarado L."/>
            <person name="Arachchi H.M."/>
            <person name="Berlin A."/>
            <person name="Brown A."/>
            <person name="Chapman S.B."/>
            <person name="Chen Z."/>
            <person name="Dunbar C."/>
            <person name="Freedman E."/>
            <person name="Gearin G."/>
            <person name="Gellesch M."/>
            <person name="Goldberg J."/>
            <person name="Griggs A."/>
            <person name="Gujja S."/>
            <person name="Heiman D."/>
            <person name="Howarth C."/>
            <person name="Larson L."/>
            <person name="Lui A."/>
            <person name="MacDonald P.J.P."/>
            <person name="Mehta T."/>
            <person name="Montmayeur A."/>
            <person name="Murphy C."/>
            <person name="Neiman D."/>
            <person name="Pearson M."/>
            <person name="Priest M."/>
            <person name="Roberts A."/>
            <person name="Saif S."/>
            <person name="Shea T."/>
            <person name="Shenoy N."/>
            <person name="Sisk P."/>
            <person name="Stolte C."/>
            <person name="Sykes S."/>
            <person name="Yandava C."/>
            <person name="Wortman J."/>
            <person name="Nusbaum C."/>
            <person name="Birren B."/>
        </authorList>
    </citation>
    <scope>NUCLEOTIDE SEQUENCE [LARGE SCALE GENOMIC DNA]</scope>
    <source>
        <strain evidence="3 4">DSM 22836</strain>
    </source>
</reference>
<dbReference type="Proteomes" id="UP000006420">
    <property type="component" value="Unassembled WGS sequence"/>
</dbReference>
<dbReference type="EMBL" id="ADLW01000018">
    <property type="protein sequence ID" value="EGK05122.1"/>
    <property type="molecule type" value="Genomic_DNA"/>
</dbReference>
<dbReference type="Pfam" id="PF06580">
    <property type="entry name" value="His_kinase"/>
    <property type="match status" value="1"/>
</dbReference>
<dbReference type="RefSeq" id="WP_006844399.1">
    <property type="nucleotide sequence ID" value="NZ_AQWJ01000007.1"/>
</dbReference>
<evidence type="ECO:0000259" key="2">
    <source>
        <dbReference type="Pfam" id="PF06580"/>
    </source>
</evidence>
<keyword evidence="1" id="KW-0812">Transmembrane</keyword>
<dbReference type="SUPFAM" id="SSF55874">
    <property type="entry name" value="ATPase domain of HSP90 chaperone/DNA topoisomerase II/histidine kinase"/>
    <property type="match status" value="1"/>
</dbReference>
<keyword evidence="1" id="KW-0472">Membrane</keyword>
<dbReference type="GeneID" id="78083636"/>
<dbReference type="InterPro" id="IPR010559">
    <property type="entry name" value="Sig_transdc_His_kin_internal"/>
</dbReference>
<dbReference type="InterPro" id="IPR050640">
    <property type="entry name" value="Bact_2-comp_sensor_kinase"/>
</dbReference>
<dbReference type="GO" id="GO:0016020">
    <property type="term" value="C:membrane"/>
    <property type="evidence" value="ECO:0007669"/>
    <property type="project" value="InterPro"/>
</dbReference>
<evidence type="ECO:0000313" key="3">
    <source>
        <dbReference type="EMBL" id="EGK05122.1"/>
    </source>
</evidence>
<sequence length="363" mass="42690">MNTKKEKFNWWLRIGLSAFVLFTIYAMNFLLNPYSSYWIELQAYNTYELIFDILLTFLFSWLIIEVSIWIAKILNRFLTWTNHPILRFGLQSLFIIASTLLLLFIQVEIFKCTSEDVHLTQQEFLETWQFFFVIIIVSLFVSAVHTGYFLLKRWKTSISEANELQLKTMELKEIALQAELQSLKMQLDPHFMFNNFSTLSELINEDRETAIRFLENLSRVYRYMIQNLKKDMVSLKEEISFVKAYCYLIEIRHGENVKVIFDLNDEALDLYIPPISIQLLVENAIKHNIATQKQPLTITITLENKETVKVSNNLQRISNLFPSTGLGIKNIIDRYRLLSETSLPTIKETSTCFCVTLPLLNNR</sequence>
<dbReference type="OrthoDB" id="9809908at2"/>
<feature type="transmembrane region" description="Helical" evidence="1">
    <location>
        <begin position="92"/>
        <end position="110"/>
    </location>
</feature>
<dbReference type="STRING" id="742767.HMPREF9456_03035"/>
<comment type="caution">
    <text evidence="3">The sequence shown here is derived from an EMBL/GenBank/DDBJ whole genome shotgun (WGS) entry which is preliminary data.</text>
</comment>
<evidence type="ECO:0000313" key="4">
    <source>
        <dbReference type="Proteomes" id="UP000006420"/>
    </source>
</evidence>
<dbReference type="GO" id="GO:0000155">
    <property type="term" value="F:phosphorelay sensor kinase activity"/>
    <property type="evidence" value="ECO:0007669"/>
    <property type="project" value="InterPro"/>
</dbReference>
<feature type="domain" description="Signal transduction histidine kinase internal region" evidence="2">
    <location>
        <begin position="178"/>
        <end position="256"/>
    </location>
</feature>
<dbReference type="eggNOG" id="COG2972">
    <property type="taxonomic scope" value="Bacteria"/>
</dbReference>
<dbReference type="Gene3D" id="3.30.565.10">
    <property type="entry name" value="Histidine kinase-like ATPase, C-terminal domain"/>
    <property type="match status" value="1"/>
</dbReference>
<dbReference type="HOGENOM" id="CLU_020473_0_1_10"/>
<dbReference type="AlphaFoldDB" id="F8X476"/>
<name>F8X476_9BACT</name>
<organism evidence="3 4">
    <name type="scientific">Dysgonomonas mossii DSM 22836</name>
    <dbReference type="NCBI Taxonomy" id="742767"/>
    <lineage>
        <taxon>Bacteria</taxon>
        <taxon>Pseudomonadati</taxon>
        <taxon>Bacteroidota</taxon>
        <taxon>Bacteroidia</taxon>
        <taxon>Bacteroidales</taxon>
        <taxon>Dysgonomonadaceae</taxon>
        <taxon>Dysgonomonas</taxon>
    </lineage>
</organism>
<dbReference type="InterPro" id="IPR036890">
    <property type="entry name" value="HATPase_C_sf"/>
</dbReference>